<feature type="domain" description="Cyclic nucleotide-binding" evidence="1">
    <location>
        <begin position="1"/>
        <end position="63"/>
    </location>
</feature>
<organism evidence="2 3">
    <name type="scientific">Micromonospora echinospora</name>
    <name type="common">Micromonospora purpurea</name>
    <dbReference type="NCBI Taxonomy" id="1877"/>
    <lineage>
        <taxon>Bacteria</taxon>
        <taxon>Bacillati</taxon>
        <taxon>Actinomycetota</taxon>
        <taxon>Actinomycetes</taxon>
        <taxon>Micromonosporales</taxon>
        <taxon>Micromonosporaceae</taxon>
        <taxon>Micromonospora</taxon>
    </lineage>
</organism>
<name>A0A1C4X6W8_MICEC</name>
<evidence type="ECO:0000313" key="3">
    <source>
        <dbReference type="Proteomes" id="UP000198253"/>
    </source>
</evidence>
<dbReference type="InParanoid" id="A0A1C4X6W8"/>
<accession>A0A1C4X6W8</accession>
<dbReference type="AlphaFoldDB" id="A0A1C4X6W8"/>
<dbReference type="Proteomes" id="UP000198253">
    <property type="component" value="Chromosome I"/>
</dbReference>
<dbReference type="InterPro" id="IPR000595">
    <property type="entry name" value="cNMP-bd_dom"/>
</dbReference>
<reference evidence="3" key="1">
    <citation type="submission" date="2016-06" db="EMBL/GenBank/DDBJ databases">
        <authorList>
            <person name="Varghese N."/>
            <person name="Submissions Spin"/>
        </authorList>
    </citation>
    <scope>NUCLEOTIDE SEQUENCE [LARGE SCALE GENOMIC DNA]</scope>
    <source>
        <strain evidence="3">DSM 43816</strain>
    </source>
</reference>
<keyword evidence="2" id="KW-0808">Transferase</keyword>
<dbReference type="SUPFAM" id="SSF56112">
    <property type="entry name" value="Protein kinase-like (PK-like)"/>
    <property type="match status" value="1"/>
</dbReference>
<protein>
    <submittedName>
        <fullName evidence="2">Phosphotransferase enzyme family protein</fullName>
    </submittedName>
</protein>
<dbReference type="EMBL" id="LT607413">
    <property type="protein sequence ID" value="SCF04213.1"/>
    <property type="molecule type" value="Genomic_DNA"/>
</dbReference>
<dbReference type="Gene3D" id="3.90.1200.10">
    <property type="match status" value="1"/>
</dbReference>
<sequence>MVLRRFPPGDDAAAREAGVLAALDGLDGWAPRLLDADPAGRRFGEPALLVARLPGRADITSVSAQTAAEQLGRVLARIHAVPLTRLTALRDGMAAASASSPAGVGAGPAASILAAHGDRLAGQRPVLTHYDFWSGNVLWEQKVITGVVDWSGAARAPRGLDVSWCRLDLRLLHGPDSAEMFLRAYEQAAEAVPDLALWDLFAVQNSYRSVETWLPNYHDLGRTDLTAADLRERHTSWTQECLARYRTQ</sequence>
<evidence type="ECO:0000313" key="2">
    <source>
        <dbReference type="EMBL" id="SCF04213.1"/>
    </source>
</evidence>
<proteinExistence type="predicted"/>
<dbReference type="GO" id="GO:0016740">
    <property type="term" value="F:transferase activity"/>
    <property type="evidence" value="ECO:0007669"/>
    <property type="project" value="UniProtKB-KW"/>
</dbReference>
<dbReference type="InterPro" id="IPR051678">
    <property type="entry name" value="AGP_Transferase"/>
</dbReference>
<dbReference type="PROSITE" id="PS50042">
    <property type="entry name" value="CNMP_BINDING_3"/>
    <property type="match status" value="1"/>
</dbReference>
<dbReference type="InterPro" id="IPR011009">
    <property type="entry name" value="Kinase-like_dom_sf"/>
</dbReference>
<dbReference type="PANTHER" id="PTHR21310">
    <property type="entry name" value="AMINOGLYCOSIDE PHOSPHOTRANSFERASE-RELATED-RELATED"/>
    <property type="match status" value="1"/>
</dbReference>
<gene>
    <name evidence="2" type="ORF">GA0070618_2810</name>
</gene>
<dbReference type="InterPro" id="IPR002575">
    <property type="entry name" value="Aminoglycoside_PTrfase"/>
</dbReference>
<keyword evidence="3" id="KW-1185">Reference proteome</keyword>
<dbReference type="Pfam" id="PF01636">
    <property type="entry name" value="APH"/>
    <property type="match status" value="1"/>
</dbReference>
<evidence type="ECO:0000259" key="1">
    <source>
        <dbReference type="PROSITE" id="PS50042"/>
    </source>
</evidence>